<dbReference type="EMBL" id="PSZD01000022">
    <property type="protein sequence ID" value="PPJ23843.1"/>
    <property type="molecule type" value="Genomic_DNA"/>
</dbReference>
<dbReference type="AlphaFoldDB" id="A0A2S5ZZE1"/>
<reference evidence="5 6" key="1">
    <citation type="submission" date="2018-02" db="EMBL/GenBank/DDBJ databases">
        <title>8 Nocardia nova and 1 Nocardia cyriacigeorgica strain used for evolution to TMP-SMX.</title>
        <authorList>
            <person name="Mehta H."/>
            <person name="Weng J."/>
            <person name="Shamoo Y."/>
        </authorList>
    </citation>
    <scope>NUCLEOTIDE SEQUENCE [LARGE SCALE GENOMIC DNA]</scope>
    <source>
        <strain evidence="5 6">BAA2227</strain>
    </source>
</reference>
<dbReference type="Gene3D" id="3.40.50.300">
    <property type="entry name" value="P-loop containing nucleotide triphosphate hydrolases"/>
    <property type="match status" value="1"/>
</dbReference>
<feature type="region of interest" description="Disordered" evidence="3">
    <location>
        <begin position="818"/>
        <end position="842"/>
    </location>
</feature>
<dbReference type="SUPFAM" id="SSF48452">
    <property type="entry name" value="TPR-like"/>
    <property type="match status" value="1"/>
</dbReference>
<dbReference type="GO" id="GO:0003677">
    <property type="term" value="F:DNA binding"/>
    <property type="evidence" value="ECO:0007669"/>
    <property type="project" value="InterPro"/>
</dbReference>
<dbReference type="PANTHER" id="PTHR16305:SF35">
    <property type="entry name" value="TRANSCRIPTIONAL ACTIVATOR DOMAIN"/>
    <property type="match status" value="1"/>
</dbReference>
<accession>A0A2S5ZZE1</accession>
<name>A0A2S5ZZE1_9NOCA</name>
<evidence type="ECO:0000256" key="2">
    <source>
        <dbReference type="ARBA" id="ARBA00022840"/>
    </source>
</evidence>
<dbReference type="SUPFAM" id="SSF46894">
    <property type="entry name" value="C-terminal effector domain of the bipartite response regulators"/>
    <property type="match status" value="1"/>
</dbReference>
<organism evidence="5 6">
    <name type="scientific">Nocardia nova</name>
    <dbReference type="NCBI Taxonomy" id="37330"/>
    <lineage>
        <taxon>Bacteria</taxon>
        <taxon>Bacillati</taxon>
        <taxon>Actinomycetota</taxon>
        <taxon>Actinomycetes</taxon>
        <taxon>Mycobacteriales</taxon>
        <taxon>Nocardiaceae</taxon>
        <taxon>Nocardia</taxon>
    </lineage>
</organism>
<dbReference type="GO" id="GO:0006355">
    <property type="term" value="P:regulation of DNA-templated transcription"/>
    <property type="evidence" value="ECO:0007669"/>
    <property type="project" value="InterPro"/>
</dbReference>
<dbReference type="Proteomes" id="UP000238356">
    <property type="component" value="Unassembled WGS sequence"/>
</dbReference>
<gene>
    <name evidence="5" type="ORF">C5F51_27600</name>
</gene>
<dbReference type="SUPFAM" id="SSF52540">
    <property type="entry name" value="P-loop containing nucleoside triphosphate hydrolases"/>
    <property type="match status" value="1"/>
</dbReference>
<dbReference type="Pfam" id="PF13191">
    <property type="entry name" value="AAA_16"/>
    <property type="match status" value="1"/>
</dbReference>
<keyword evidence="6" id="KW-1185">Reference proteome</keyword>
<dbReference type="GO" id="GO:0005737">
    <property type="term" value="C:cytoplasm"/>
    <property type="evidence" value="ECO:0007669"/>
    <property type="project" value="TreeGrafter"/>
</dbReference>
<evidence type="ECO:0000313" key="6">
    <source>
        <dbReference type="Proteomes" id="UP000238356"/>
    </source>
</evidence>
<evidence type="ECO:0000256" key="1">
    <source>
        <dbReference type="ARBA" id="ARBA00022741"/>
    </source>
</evidence>
<dbReference type="InterPro" id="IPR036388">
    <property type="entry name" value="WH-like_DNA-bd_sf"/>
</dbReference>
<dbReference type="PROSITE" id="PS50043">
    <property type="entry name" value="HTH_LUXR_2"/>
    <property type="match status" value="1"/>
</dbReference>
<dbReference type="InterPro" id="IPR041664">
    <property type="entry name" value="AAA_16"/>
</dbReference>
<dbReference type="InterPro" id="IPR016032">
    <property type="entry name" value="Sig_transdc_resp-reg_C-effctor"/>
</dbReference>
<proteinExistence type="predicted"/>
<protein>
    <submittedName>
        <fullName evidence="5">LuxR family transcriptional regulator</fullName>
    </submittedName>
</protein>
<dbReference type="InterPro" id="IPR027417">
    <property type="entry name" value="P-loop_NTPase"/>
</dbReference>
<dbReference type="Gene3D" id="1.25.40.10">
    <property type="entry name" value="Tetratricopeptide repeat domain"/>
    <property type="match status" value="1"/>
</dbReference>
<dbReference type="InterPro" id="IPR000792">
    <property type="entry name" value="Tscrpt_reg_LuxR_C"/>
</dbReference>
<dbReference type="Gene3D" id="1.10.10.10">
    <property type="entry name" value="Winged helix-like DNA-binding domain superfamily/Winged helix DNA-binding domain"/>
    <property type="match status" value="1"/>
</dbReference>
<dbReference type="Pfam" id="PF00196">
    <property type="entry name" value="GerE"/>
    <property type="match status" value="1"/>
</dbReference>
<dbReference type="GO" id="GO:0004016">
    <property type="term" value="F:adenylate cyclase activity"/>
    <property type="evidence" value="ECO:0007669"/>
    <property type="project" value="TreeGrafter"/>
</dbReference>
<dbReference type="GO" id="GO:0005524">
    <property type="term" value="F:ATP binding"/>
    <property type="evidence" value="ECO:0007669"/>
    <property type="project" value="UniProtKB-KW"/>
</dbReference>
<comment type="caution">
    <text evidence="5">The sequence shown here is derived from an EMBL/GenBank/DDBJ whole genome shotgun (WGS) entry which is preliminary data.</text>
</comment>
<dbReference type="PROSITE" id="PS00622">
    <property type="entry name" value="HTH_LUXR_1"/>
    <property type="match status" value="1"/>
</dbReference>
<keyword evidence="2" id="KW-0067">ATP-binding</keyword>
<sequence length="903" mass="95488">MSLVGRESELKYLDESITGIAERGGVVVIAGEAGIGKTALLHEVAAMARLAGVRVVTVTATEAEQQLPYAGLHQIVFPLRTGIDALPPTQAAALNAALGFVDVAAPSEYLIGAALLTLLSDRAAEQPLLLVVEDLHWLDAATAGVLGFLARRLESEPIVLVAATRDAQAALSQAGHPTLALSRLGEEEARQLLDTAAPGLDDHRRERVLAAAAGNPLALKELPSATDRPEAALPLTERLERAFGLRADQLPETTRTVLLLAALDELSVAETLAAAALLVGGPVDDADLTPAVTAGLIEIDSGAVRFRHPLMRSAIPAGAQPAARRAAHRALASTLREQPDRAARHHAAAVTGPDDAAAAELEAAAERALRRGGVAAAITTLEDAARLTDTPAARVGRLLRAAELAVESGERDTVDRLLREAGRQDLDSRQRALATWLVSGFDDGVGEDPARTAELAKLAETVAVEGDRDLAMRILWGTAMRCFWSEPGPDARRALLTVADGTGLPVGDPRIVAITAYVAPFERGATVSEQLRALAGQTGADPEVDRYLGSAALQIGAFALAGRFSATAITGLREQGRLGLLTRALAVRAWSCARTGDLVGGAAAAAEAGRLGPETGQHFMYGLAVAVGAEIAALRGDFDEAVERAEEAERIGAAAGARPVLATVQRARALVALGQGRYDDALADLRRILDPADPAYQLALRAYVVGDLVEAAVRAGRVEEAEEIVREFEEPARCSPSPALHVGLRYARALLASAESAEDLFTAALDADPDGWPFERARVQLAFGEWLRRQRRIVESRAQLRAARDTFDALGARPWGDRARRELRGAGETSPRRDPDARDSLTPHELGIAQLAAEGLTNREIGQRLYLSHRTVSTHLHRIFPKLGVTSRAELAGALRTATDPVT</sequence>
<feature type="domain" description="HTH luxR-type" evidence="4">
    <location>
        <begin position="834"/>
        <end position="898"/>
    </location>
</feature>
<evidence type="ECO:0000259" key="4">
    <source>
        <dbReference type="PROSITE" id="PS50043"/>
    </source>
</evidence>
<keyword evidence="1" id="KW-0547">Nucleotide-binding</keyword>
<dbReference type="SMART" id="SM00421">
    <property type="entry name" value="HTH_LUXR"/>
    <property type="match status" value="1"/>
</dbReference>
<dbReference type="RefSeq" id="WP_104364344.1">
    <property type="nucleotide sequence ID" value="NZ_PSZD01000022.1"/>
</dbReference>
<dbReference type="InterPro" id="IPR011990">
    <property type="entry name" value="TPR-like_helical_dom_sf"/>
</dbReference>
<evidence type="ECO:0000313" key="5">
    <source>
        <dbReference type="EMBL" id="PPJ23843.1"/>
    </source>
</evidence>
<evidence type="ECO:0000256" key="3">
    <source>
        <dbReference type="SAM" id="MobiDB-lite"/>
    </source>
</evidence>
<dbReference type="CDD" id="cd06170">
    <property type="entry name" value="LuxR_C_like"/>
    <property type="match status" value="1"/>
</dbReference>
<dbReference type="PANTHER" id="PTHR16305">
    <property type="entry name" value="TESTICULAR SOLUBLE ADENYLYL CYCLASE"/>
    <property type="match status" value="1"/>
</dbReference>
<dbReference type="PRINTS" id="PR00038">
    <property type="entry name" value="HTHLUXR"/>
</dbReference>